<keyword evidence="4" id="KW-1185">Reference proteome</keyword>
<dbReference type="EMBL" id="RAYQ01000049">
    <property type="protein sequence ID" value="RKI87013.1"/>
    <property type="molecule type" value="Genomic_DNA"/>
</dbReference>
<protein>
    <recommendedName>
        <fullName evidence="2">HD-GYP domain-containing protein</fullName>
    </recommendedName>
</protein>
<proteinExistence type="predicted"/>
<keyword evidence="1" id="KW-0472">Membrane</keyword>
<dbReference type="Proteomes" id="UP000280696">
    <property type="component" value="Unassembled WGS sequence"/>
</dbReference>
<evidence type="ECO:0000256" key="1">
    <source>
        <dbReference type="SAM" id="Phobius"/>
    </source>
</evidence>
<keyword evidence="1" id="KW-0812">Transmembrane</keyword>
<gene>
    <name evidence="3" type="ORF">D7V94_21745</name>
</gene>
<name>A0A3A9AHR9_9FIRM</name>
<evidence type="ECO:0000259" key="2">
    <source>
        <dbReference type="PROSITE" id="PS51832"/>
    </source>
</evidence>
<evidence type="ECO:0000313" key="3">
    <source>
        <dbReference type="EMBL" id="RKI87013.1"/>
    </source>
</evidence>
<reference evidence="3 4" key="1">
    <citation type="submission" date="2018-09" db="EMBL/GenBank/DDBJ databases">
        <title>Murine metabolic-syndrome-specific gut microbial biobank.</title>
        <authorList>
            <person name="Liu C."/>
        </authorList>
    </citation>
    <scope>NUCLEOTIDE SEQUENCE [LARGE SCALE GENOMIC DNA]</scope>
    <source>
        <strain evidence="3 4">0.1xD8-82</strain>
    </source>
</reference>
<dbReference type="PROSITE" id="PS51832">
    <property type="entry name" value="HD_GYP"/>
    <property type="match status" value="1"/>
</dbReference>
<dbReference type="Gene3D" id="1.10.3210.10">
    <property type="entry name" value="Hypothetical protein af1432"/>
    <property type="match status" value="1"/>
</dbReference>
<keyword evidence="1" id="KW-1133">Transmembrane helix</keyword>
<sequence>MQHRSLRRTEKYLLWIIGITSVSAFVMTITIIVLIMQGNKRSFYHEKVSRMQSGMITFMAEVVENRDDNTGGHIRRIAAYVECIAKELKRQGT</sequence>
<accession>A0A3A9AHR9</accession>
<organism evidence="3 4">
    <name type="scientific">Parablautia intestinalis</name>
    <dbReference type="NCBI Taxonomy" id="2320100"/>
    <lineage>
        <taxon>Bacteria</taxon>
        <taxon>Bacillati</taxon>
        <taxon>Bacillota</taxon>
        <taxon>Clostridia</taxon>
        <taxon>Lachnospirales</taxon>
        <taxon>Lachnospiraceae</taxon>
        <taxon>Parablautia</taxon>
    </lineage>
</organism>
<evidence type="ECO:0000313" key="4">
    <source>
        <dbReference type="Proteomes" id="UP000280696"/>
    </source>
</evidence>
<comment type="caution">
    <text evidence="3">The sequence shown here is derived from an EMBL/GenBank/DDBJ whole genome shotgun (WGS) entry which is preliminary data.</text>
</comment>
<dbReference type="AlphaFoldDB" id="A0A3A9AHR9"/>
<feature type="domain" description="HD-GYP" evidence="2">
    <location>
        <begin position="48"/>
        <end position="93"/>
    </location>
</feature>
<feature type="transmembrane region" description="Helical" evidence="1">
    <location>
        <begin position="12"/>
        <end position="36"/>
    </location>
</feature>
<dbReference type="InterPro" id="IPR037522">
    <property type="entry name" value="HD_GYP_dom"/>
</dbReference>